<sequence>MPVLRPGRALLAGALAAALPAAAADGAPPGAWGLRARCRSALAGAGESRHGLAELLMVCRSRLPAEVPSGLSPVELGERPWSTSTVDRACGKWEQQHAHRVLLVAPERREQVMEDWVAQVDDVMKQKEQPNSLVMGSRRAARRMLHALQRSPLHGCPGFLMEFCRSWALADAHCVRFRRSSAACPGGGVGSQACLAKLGQEGARGASEQRGEMGTAEVSVGCRLRLRGFFAAEAGAAVAIGGGWWMVSRVTIVAIAAFTQQGSRGVPVAVRLVLFAVKMAPWLVETIAAAPIVTSMSHQIITHEVVAALVGWEDVGDVDRADPECRRAHPLPCSSAATAELDGLLTGRRGDEVVLKDGLGRVEKGFVQRSFVPLARHVALAGSLLRGVLAKPFPAPGLRVSAQLLQAFRAAVAFVSWMTVRAQAVLTGGSSGQRVVLPTELGERAPSLRVAKEGDAAGERAVAVGARACWLSHDGCGPAGRCPAARALATLRRWAANLSPVGGMPVLAADAAPPPPRAAEATRPQAGEPQRRRAARAAAVAVVLAAVALAAAVPALVGAGSPFRPQRPPPGRAAGARRPTTARRQQAERGGCPVEPPASGAAAWRAELAAEEAGGARAPAAGTVLPGASIDVVQAALSEGKPVLVDFMAPRCPSCRRLDEVLDAFADYFGDRVQVLRVNVLEHRHFLDQLGFSRVPAVFLFEPRSGQPVDSFVGAQAKGLDILRSIEEKLLA</sequence>
<evidence type="ECO:0000256" key="1">
    <source>
        <dbReference type="SAM" id="MobiDB-lite"/>
    </source>
</evidence>
<dbReference type="EMBL" id="CAUYUJ010014271">
    <property type="protein sequence ID" value="CAK0839107.1"/>
    <property type="molecule type" value="Genomic_DNA"/>
</dbReference>
<keyword evidence="5" id="KW-1185">Reference proteome</keyword>
<feature type="signal peptide" evidence="2">
    <location>
        <begin position="1"/>
        <end position="26"/>
    </location>
</feature>
<name>A0ABN9T2B1_9DINO</name>
<feature type="compositionally biased region" description="Low complexity" evidence="1">
    <location>
        <begin position="572"/>
        <end position="584"/>
    </location>
</feature>
<dbReference type="PANTHER" id="PTHR45663">
    <property type="entry name" value="GEO12009P1"/>
    <property type="match status" value="1"/>
</dbReference>
<gene>
    <name evidence="4" type="ORF">PCOR1329_LOCUS34878</name>
</gene>
<evidence type="ECO:0000256" key="2">
    <source>
        <dbReference type="SAM" id="SignalP"/>
    </source>
</evidence>
<proteinExistence type="predicted"/>
<dbReference type="Pfam" id="PF00085">
    <property type="entry name" value="Thioredoxin"/>
    <property type="match status" value="1"/>
</dbReference>
<dbReference type="Gene3D" id="3.40.30.10">
    <property type="entry name" value="Glutaredoxin"/>
    <property type="match status" value="1"/>
</dbReference>
<dbReference type="PROSITE" id="PS51352">
    <property type="entry name" value="THIOREDOXIN_2"/>
    <property type="match status" value="1"/>
</dbReference>
<keyword evidence="2" id="KW-0732">Signal</keyword>
<feature type="region of interest" description="Disordered" evidence="1">
    <location>
        <begin position="510"/>
        <end position="532"/>
    </location>
</feature>
<evidence type="ECO:0000313" key="5">
    <source>
        <dbReference type="Proteomes" id="UP001189429"/>
    </source>
</evidence>
<evidence type="ECO:0000259" key="3">
    <source>
        <dbReference type="PROSITE" id="PS51352"/>
    </source>
</evidence>
<organism evidence="4 5">
    <name type="scientific">Prorocentrum cordatum</name>
    <dbReference type="NCBI Taxonomy" id="2364126"/>
    <lineage>
        <taxon>Eukaryota</taxon>
        <taxon>Sar</taxon>
        <taxon>Alveolata</taxon>
        <taxon>Dinophyceae</taxon>
        <taxon>Prorocentrales</taxon>
        <taxon>Prorocentraceae</taxon>
        <taxon>Prorocentrum</taxon>
    </lineage>
</organism>
<reference evidence="4" key="1">
    <citation type="submission" date="2023-10" db="EMBL/GenBank/DDBJ databases">
        <authorList>
            <person name="Chen Y."/>
            <person name="Shah S."/>
            <person name="Dougan E. K."/>
            <person name="Thang M."/>
            <person name="Chan C."/>
        </authorList>
    </citation>
    <scope>NUCLEOTIDE SEQUENCE [LARGE SCALE GENOMIC DNA]</scope>
</reference>
<dbReference type="Proteomes" id="UP001189429">
    <property type="component" value="Unassembled WGS sequence"/>
</dbReference>
<dbReference type="InterPro" id="IPR013766">
    <property type="entry name" value="Thioredoxin_domain"/>
</dbReference>
<dbReference type="SUPFAM" id="SSF52833">
    <property type="entry name" value="Thioredoxin-like"/>
    <property type="match status" value="1"/>
</dbReference>
<accession>A0ABN9T2B1</accession>
<dbReference type="CDD" id="cd02947">
    <property type="entry name" value="TRX_family"/>
    <property type="match status" value="1"/>
</dbReference>
<comment type="caution">
    <text evidence="4">The sequence shown here is derived from an EMBL/GenBank/DDBJ whole genome shotgun (WGS) entry which is preliminary data.</text>
</comment>
<protein>
    <recommendedName>
        <fullName evidence="3">Thioredoxin domain-containing protein</fullName>
    </recommendedName>
</protein>
<dbReference type="PANTHER" id="PTHR45663:SF11">
    <property type="entry name" value="GEO12009P1"/>
    <property type="match status" value="1"/>
</dbReference>
<feature type="domain" description="Thioredoxin" evidence="3">
    <location>
        <begin position="612"/>
        <end position="732"/>
    </location>
</feature>
<evidence type="ECO:0000313" key="4">
    <source>
        <dbReference type="EMBL" id="CAK0839107.1"/>
    </source>
</evidence>
<feature type="region of interest" description="Disordered" evidence="1">
    <location>
        <begin position="559"/>
        <end position="598"/>
    </location>
</feature>
<feature type="chain" id="PRO_5046690550" description="Thioredoxin domain-containing protein" evidence="2">
    <location>
        <begin position="27"/>
        <end position="732"/>
    </location>
</feature>
<dbReference type="InterPro" id="IPR036249">
    <property type="entry name" value="Thioredoxin-like_sf"/>
</dbReference>